<keyword evidence="3" id="KW-0812">Transmembrane</keyword>
<proteinExistence type="predicted"/>
<keyword evidence="6" id="KW-1185">Reference proteome</keyword>
<dbReference type="PANTHER" id="PTHR33562">
    <property type="entry name" value="ATILLA, ISOFORM B-RELATED-RELATED"/>
    <property type="match status" value="1"/>
</dbReference>
<gene>
    <name evidence="5" type="primary">RvY_04739-1</name>
    <name evidence="5" type="synonym">RvY_04739.1</name>
    <name evidence="5" type="ORF">RvY_04739</name>
</gene>
<evidence type="ECO:0008006" key="7">
    <source>
        <dbReference type="Google" id="ProtNLM"/>
    </source>
</evidence>
<keyword evidence="2" id="KW-0325">Glycoprotein</keyword>
<dbReference type="InterPro" id="IPR045860">
    <property type="entry name" value="Snake_toxin-like_sf"/>
</dbReference>
<accession>A0A1D1UVY4</accession>
<keyword evidence="3" id="KW-0472">Membrane</keyword>
<sequence>MSTRGIVLAFVLLVSIIAAATALRCYSCSPQADPSKQIVQCVTAADPTTLRDCGNTVSVCFKTRVQVGGSSTTEQITRGCGKYTGDGSQGLGDNQCQDHDINGVKTNICNCNTDSCNGAAKISSMATAMSIIFALVIAKMM</sequence>
<protein>
    <recommendedName>
        <fullName evidence="7">Protein sleepless</fullName>
    </recommendedName>
</protein>
<dbReference type="SUPFAM" id="SSF57302">
    <property type="entry name" value="Snake toxin-like"/>
    <property type="match status" value="1"/>
</dbReference>
<evidence type="ECO:0000313" key="5">
    <source>
        <dbReference type="EMBL" id="GAU92690.1"/>
    </source>
</evidence>
<keyword evidence="1 4" id="KW-0732">Signal</keyword>
<dbReference type="InterPro" id="IPR031424">
    <property type="entry name" value="QVR-like"/>
</dbReference>
<feature type="transmembrane region" description="Helical" evidence="3">
    <location>
        <begin position="118"/>
        <end position="138"/>
    </location>
</feature>
<dbReference type="AlphaFoldDB" id="A0A1D1UVY4"/>
<evidence type="ECO:0000256" key="2">
    <source>
        <dbReference type="ARBA" id="ARBA00023180"/>
    </source>
</evidence>
<dbReference type="OrthoDB" id="6723514at2759"/>
<dbReference type="GO" id="GO:0030431">
    <property type="term" value="P:sleep"/>
    <property type="evidence" value="ECO:0007669"/>
    <property type="project" value="InterPro"/>
</dbReference>
<evidence type="ECO:0000313" key="6">
    <source>
        <dbReference type="Proteomes" id="UP000186922"/>
    </source>
</evidence>
<evidence type="ECO:0000256" key="4">
    <source>
        <dbReference type="SAM" id="SignalP"/>
    </source>
</evidence>
<dbReference type="InterPro" id="IPR050975">
    <property type="entry name" value="Sleep_regulator"/>
</dbReference>
<evidence type="ECO:0000256" key="3">
    <source>
        <dbReference type="SAM" id="Phobius"/>
    </source>
</evidence>
<dbReference type="EMBL" id="BDGG01000002">
    <property type="protein sequence ID" value="GAU92690.1"/>
    <property type="molecule type" value="Genomic_DNA"/>
</dbReference>
<comment type="caution">
    <text evidence="5">The sequence shown here is derived from an EMBL/GenBank/DDBJ whole genome shotgun (WGS) entry which is preliminary data.</text>
</comment>
<dbReference type="Pfam" id="PF17064">
    <property type="entry name" value="QVR"/>
    <property type="match status" value="1"/>
</dbReference>
<reference evidence="5 6" key="1">
    <citation type="journal article" date="2016" name="Nat. Commun.">
        <title>Extremotolerant tardigrade genome and improved radiotolerance of human cultured cells by tardigrade-unique protein.</title>
        <authorList>
            <person name="Hashimoto T."/>
            <person name="Horikawa D.D."/>
            <person name="Saito Y."/>
            <person name="Kuwahara H."/>
            <person name="Kozuka-Hata H."/>
            <person name="Shin-I T."/>
            <person name="Minakuchi Y."/>
            <person name="Ohishi K."/>
            <person name="Motoyama A."/>
            <person name="Aizu T."/>
            <person name="Enomoto A."/>
            <person name="Kondo K."/>
            <person name="Tanaka S."/>
            <person name="Hara Y."/>
            <person name="Koshikawa S."/>
            <person name="Sagara H."/>
            <person name="Miura T."/>
            <person name="Yokobori S."/>
            <person name="Miyagawa K."/>
            <person name="Suzuki Y."/>
            <person name="Kubo T."/>
            <person name="Oyama M."/>
            <person name="Kohara Y."/>
            <person name="Fujiyama A."/>
            <person name="Arakawa K."/>
            <person name="Katayama T."/>
            <person name="Toyoda A."/>
            <person name="Kunieda T."/>
        </authorList>
    </citation>
    <scope>NUCLEOTIDE SEQUENCE [LARGE SCALE GENOMIC DNA]</scope>
    <source>
        <strain evidence="5 6">YOKOZUNA-1</strain>
    </source>
</reference>
<evidence type="ECO:0000256" key="1">
    <source>
        <dbReference type="ARBA" id="ARBA00022729"/>
    </source>
</evidence>
<feature type="chain" id="PRO_5008897667" description="Protein sleepless" evidence="4">
    <location>
        <begin position="23"/>
        <end position="141"/>
    </location>
</feature>
<name>A0A1D1UVY4_RAMVA</name>
<organism evidence="5 6">
    <name type="scientific">Ramazzottius varieornatus</name>
    <name type="common">Water bear</name>
    <name type="synonym">Tardigrade</name>
    <dbReference type="NCBI Taxonomy" id="947166"/>
    <lineage>
        <taxon>Eukaryota</taxon>
        <taxon>Metazoa</taxon>
        <taxon>Ecdysozoa</taxon>
        <taxon>Tardigrada</taxon>
        <taxon>Eutardigrada</taxon>
        <taxon>Parachela</taxon>
        <taxon>Hypsibioidea</taxon>
        <taxon>Ramazzottiidae</taxon>
        <taxon>Ramazzottius</taxon>
    </lineage>
</organism>
<dbReference type="Proteomes" id="UP000186922">
    <property type="component" value="Unassembled WGS sequence"/>
</dbReference>
<feature type="signal peptide" evidence="4">
    <location>
        <begin position="1"/>
        <end position="22"/>
    </location>
</feature>
<dbReference type="GO" id="GO:0032222">
    <property type="term" value="P:regulation of synaptic transmission, cholinergic"/>
    <property type="evidence" value="ECO:0007669"/>
    <property type="project" value="InterPro"/>
</dbReference>
<keyword evidence="3" id="KW-1133">Transmembrane helix</keyword>